<name>A0A8H8CEY6_PSICU</name>
<proteinExistence type="predicted"/>
<gene>
    <name evidence="2" type="ORF">JR316_011938</name>
</gene>
<organism evidence="2">
    <name type="scientific">Psilocybe cubensis</name>
    <name type="common">Psychedelic mushroom</name>
    <name type="synonym">Stropharia cubensis</name>
    <dbReference type="NCBI Taxonomy" id="181762"/>
    <lineage>
        <taxon>Eukaryota</taxon>
        <taxon>Fungi</taxon>
        <taxon>Dikarya</taxon>
        <taxon>Basidiomycota</taxon>
        <taxon>Agaricomycotina</taxon>
        <taxon>Agaricomycetes</taxon>
        <taxon>Agaricomycetidae</taxon>
        <taxon>Agaricales</taxon>
        <taxon>Agaricineae</taxon>
        <taxon>Strophariaceae</taxon>
        <taxon>Psilocybe</taxon>
    </lineage>
</organism>
<evidence type="ECO:0000256" key="1">
    <source>
        <dbReference type="SAM" id="Phobius"/>
    </source>
</evidence>
<feature type="transmembrane region" description="Helical" evidence="1">
    <location>
        <begin position="54"/>
        <end position="74"/>
    </location>
</feature>
<dbReference type="AlphaFoldDB" id="A0A8H8CEY6"/>
<dbReference type="EMBL" id="JAFIQS010000016">
    <property type="protein sequence ID" value="KAG5163071.1"/>
    <property type="molecule type" value="Genomic_DNA"/>
</dbReference>
<protein>
    <submittedName>
        <fullName evidence="2">Uncharacterized protein</fullName>
    </submittedName>
</protein>
<keyword evidence="1" id="KW-0812">Transmembrane</keyword>
<evidence type="ECO:0000313" key="2">
    <source>
        <dbReference type="EMBL" id="KAG5163071.1"/>
    </source>
</evidence>
<comment type="caution">
    <text evidence="2">The sequence shown here is derived from an EMBL/GenBank/DDBJ whole genome shotgun (WGS) entry which is preliminary data.</text>
</comment>
<feature type="transmembrane region" description="Helical" evidence="1">
    <location>
        <begin position="15"/>
        <end position="34"/>
    </location>
</feature>
<sequence>MISQNYRSAAASSSAWIPLLYDTIIFGLTLYRTVPPIRREEASYIIKRLLEDGLLYYSVIFTVTCVLTFMIVAAPPGTKNIAAQMEQLITVAMMSRITLNLKKAGEQLSHSDGITSSKPKSLLFDRARKRRRSSHLLDNPSFTISTLPAPALPTTIISQIGTITGPGNELVFSHPVPGTPATMDSETYFNGEGNLERRPAPVLLSSKSTYIV</sequence>
<keyword evidence="1" id="KW-0472">Membrane</keyword>
<reference evidence="2" key="1">
    <citation type="submission" date="2021-02" db="EMBL/GenBank/DDBJ databases">
        <title>Psilocybe cubensis genome.</title>
        <authorList>
            <person name="Mckernan K.J."/>
            <person name="Crawford S."/>
            <person name="Trippe A."/>
            <person name="Kane L.T."/>
            <person name="Mclaughlin S."/>
        </authorList>
    </citation>
    <scope>NUCLEOTIDE SEQUENCE [LARGE SCALE GENOMIC DNA]</scope>
    <source>
        <strain evidence="2">MGC-MH-2018</strain>
    </source>
</reference>
<keyword evidence="1" id="KW-1133">Transmembrane helix</keyword>
<accession>A0A8H8CEY6</accession>